<dbReference type="HOGENOM" id="CLU_2826203_0_0_5"/>
<accession>B8IXV1</accession>
<sequence>MKKPAHRGATAGLSIALRQDSIETYAPHEAPRQAKYLSVRYGLSPLHAALIAELAYPAVDTWRGGA</sequence>
<keyword evidence="2" id="KW-1185">Reference proteome</keyword>
<dbReference type="OrthoDB" id="8000662at2"/>
<dbReference type="EMBL" id="CP001352">
    <property type="protein sequence ID" value="ACL63241.1"/>
    <property type="molecule type" value="Genomic_DNA"/>
</dbReference>
<dbReference type="RefSeq" id="WP_012634260.1">
    <property type="nucleotide sequence ID" value="NC_011893.1"/>
</dbReference>
<organism evidence="1 2">
    <name type="scientific">Methylobacterium nodulans (strain LMG 21967 / CNCM I-2342 / ORS 2060)</name>
    <dbReference type="NCBI Taxonomy" id="460265"/>
    <lineage>
        <taxon>Bacteria</taxon>
        <taxon>Pseudomonadati</taxon>
        <taxon>Pseudomonadota</taxon>
        <taxon>Alphaproteobacteria</taxon>
        <taxon>Hyphomicrobiales</taxon>
        <taxon>Methylobacteriaceae</taxon>
        <taxon>Methylobacterium</taxon>
    </lineage>
</organism>
<reference evidence="2" key="1">
    <citation type="submission" date="2009-01" db="EMBL/GenBank/DDBJ databases">
        <title>Complete sequence of plasmid 3 of Methylobacterium nodulans ORS 2060.</title>
        <authorList>
            <consortium name="US DOE Joint Genome Institute"/>
            <person name="Lucas S."/>
            <person name="Copeland A."/>
            <person name="Lapidus A."/>
            <person name="Glavina del Rio T."/>
            <person name="Dalin E."/>
            <person name="Tice H."/>
            <person name="Bruce D."/>
            <person name="Goodwin L."/>
            <person name="Pitluck S."/>
            <person name="Sims D."/>
            <person name="Brettin T."/>
            <person name="Detter J.C."/>
            <person name="Han C."/>
            <person name="Larimer F."/>
            <person name="Land M."/>
            <person name="Hauser L."/>
            <person name="Kyrpides N."/>
            <person name="Ivanova N."/>
            <person name="Marx C.J."/>
            <person name="Richardson P."/>
        </authorList>
    </citation>
    <scope>NUCLEOTIDE SEQUENCE [LARGE SCALE GENOMIC DNA]</scope>
    <source>
        <strain evidence="2">LMG 21967 / CNCM I-2342 / ORS 2060</strain>
        <plasmid evidence="2">Plasmid pMNOD03</plasmid>
    </source>
</reference>
<dbReference type="Proteomes" id="UP000008207">
    <property type="component" value="Plasmid pMNOD03"/>
</dbReference>
<dbReference type="KEGG" id="mno:Mnod_8780"/>
<evidence type="ECO:0000313" key="2">
    <source>
        <dbReference type="Proteomes" id="UP000008207"/>
    </source>
</evidence>
<gene>
    <name evidence="1" type="ordered locus">Mnod_8780</name>
</gene>
<keyword evidence="1" id="KW-0614">Plasmid</keyword>
<geneLocation type="plasmid" evidence="1 2">
    <name>pMNOD03</name>
</geneLocation>
<evidence type="ECO:0000313" key="1">
    <source>
        <dbReference type="EMBL" id="ACL63241.1"/>
    </source>
</evidence>
<proteinExistence type="predicted"/>
<dbReference type="AlphaFoldDB" id="B8IXV1"/>
<protein>
    <submittedName>
        <fullName evidence="1">Uncharacterized protein</fullName>
    </submittedName>
</protein>
<name>B8IXV1_METNO</name>